<dbReference type="GO" id="GO:0043137">
    <property type="term" value="P:DNA replication, removal of RNA primer"/>
    <property type="evidence" value="ECO:0007669"/>
    <property type="project" value="TreeGrafter"/>
</dbReference>
<dbReference type="InterPro" id="IPR050092">
    <property type="entry name" value="RNase_H"/>
</dbReference>
<accession>A0A6C0CM47</accession>
<keyword evidence="4" id="KW-0540">Nuclease</keyword>
<keyword evidence="7" id="KW-0378">Hydrolase</keyword>
<evidence type="ECO:0000256" key="6">
    <source>
        <dbReference type="ARBA" id="ARBA00022759"/>
    </source>
</evidence>
<dbReference type="SUPFAM" id="SSF55658">
    <property type="entry name" value="L9 N-domain-like"/>
    <property type="match status" value="1"/>
</dbReference>
<dbReference type="InterPro" id="IPR009027">
    <property type="entry name" value="Ribosomal_bL9/RNase_H1_N"/>
</dbReference>
<dbReference type="PROSITE" id="PS50879">
    <property type="entry name" value="RNASE_H_1"/>
    <property type="match status" value="1"/>
</dbReference>
<comment type="catalytic activity">
    <reaction evidence="1">
        <text>Endonucleolytic cleavage to 5'-phosphomonoester.</text>
        <dbReference type="EC" id="3.1.26.4"/>
    </reaction>
</comment>
<dbReference type="AlphaFoldDB" id="A0A6C0CM47"/>
<organism evidence="9">
    <name type="scientific">viral metagenome</name>
    <dbReference type="NCBI Taxonomy" id="1070528"/>
    <lineage>
        <taxon>unclassified sequences</taxon>
        <taxon>metagenomes</taxon>
        <taxon>organismal metagenomes</taxon>
    </lineage>
</organism>
<dbReference type="Pfam" id="PF00075">
    <property type="entry name" value="RNase_H"/>
    <property type="match status" value="1"/>
</dbReference>
<dbReference type="InterPro" id="IPR037056">
    <property type="entry name" value="RNase_H1_N_sf"/>
</dbReference>
<evidence type="ECO:0000256" key="5">
    <source>
        <dbReference type="ARBA" id="ARBA00022723"/>
    </source>
</evidence>
<dbReference type="SUPFAM" id="SSF53098">
    <property type="entry name" value="Ribonuclease H-like"/>
    <property type="match status" value="1"/>
</dbReference>
<dbReference type="InterPro" id="IPR002156">
    <property type="entry name" value="RNaseH_domain"/>
</dbReference>
<keyword evidence="6" id="KW-0255">Endonuclease</keyword>
<feature type="domain" description="RNase H type-1" evidence="8">
    <location>
        <begin position="95"/>
        <end position="230"/>
    </location>
</feature>
<dbReference type="CDD" id="cd09280">
    <property type="entry name" value="RNase_HI_eukaryote_like"/>
    <property type="match status" value="1"/>
</dbReference>
<dbReference type="Gene3D" id="3.40.970.10">
    <property type="entry name" value="Ribonuclease H1, N-terminal domain"/>
    <property type="match status" value="1"/>
</dbReference>
<dbReference type="GO" id="GO:0046872">
    <property type="term" value="F:metal ion binding"/>
    <property type="evidence" value="ECO:0007669"/>
    <property type="project" value="UniProtKB-KW"/>
</dbReference>
<proteinExistence type="inferred from homology"/>
<comment type="similarity">
    <text evidence="2">Belongs to the RNase H family.</text>
</comment>
<sequence length="230" mass="25018">MKKYFKKKPAGTQKFYAVLNGRDGERVIYTRWDLTHRAKTGIKKCKFKSFPSKIEAEQFFRGQESVLISHVPTDVPAASGNASGIPVDGVSTGISTGIPTVYCDGGAKNSNLDDSIGGIGVFFGVNDPRNISMRVVKPITTNNRCELLAAILALSSFEPNAEGVICSDSAYTIGKFHSKTLDPEDVNYTLVRQLHEQRDLHPKVTFEKVLAHSGIPGNEGADQLATLAMK</sequence>
<dbReference type="GO" id="GO:0004523">
    <property type="term" value="F:RNA-DNA hybrid ribonuclease activity"/>
    <property type="evidence" value="ECO:0007669"/>
    <property type="project" value="UniProtKB-EC"/>
</dbReference>
<keyword evidence="5" id="KW-0479">Metal-binding</keyword>
<name>A0A6C0CM47_9ZZZZ</name>
<dbReference type="PANTHER" id="PTHR10642:SF26">
    <property type="entry name" value="RIBONUCLEASE H1"/>
    <property type="match status" value="1"/>
</dbReference>
<dbReference type="PANTHER" id="PTHR10642">
    <property type="entry name" value="RIBONUCLEASE H1"/>
    <property type="match status" value="1"/>
</dbReference>
<evidence type="ECO:0000256" key="3">
    <source>
        <dbReference type="ARBA" id="ARBA00012180"/>
    </source>
</evidence>
<evidence type="ECO:0000256" key="4">
    <source>
        <dbReference type="ARBA" id="ARBA00022722"/>
    </source>
</evidence>
<protein>
    <recommendedName>
        <fullName evidence="3">ribonuclease H</fullName>
        <ecNumber evidence="3">3.1.26.4</ecNumber>
    </recommendedName>
</protein>
<evidence type="ECO:0000259" key="8">
    <source>
        <dbReference type="PROSITE" id="PS50879"/>
    </source>
</evidence>
<dbReference type="Pfam" id="PF01693">
    <property type="entry name" value="Cauli_VI"/>
    <property type="match status" value="1"/>
</dbReference>
<dbReference type="GO" id="GO:0003676">
    <property type="term" value="F:nucleic acid binding"/>
    <property type="evidence" value="ECO:0007669"/>
    <property type="project" value="InterPro"/>
</dbReference>
<reference evidence="9" key="1">
    <citation type="journal article" date="2020" name="Nature">
        <title>Giant virus diversity and host interactions through global metagenomics.</title>
        <authorList>
            <person name="Schulz F."/>
            <person name="Roux S."/>
            <person name="Paez-Espino D."/>
            <person name="Jungbluth S."/>
            <person name="Walsh D.A."/>
            <person name="Denef V.J."/>
            <person name="McMahon K.D."/>
            <person name="Konstantinidis K.T."/>
            <person name="Eloe-Fadrosh E.A."/>
            <person name="Kyrpides N.C."/>
            <person name="Woyke T."/>
        </authorList>
    </citation>
    <scope>NUCLEOTIDE SEQUENCE</scope>
    <source>
        <strain evidence="9">GVMAG-M-3300021354-14</strain>
    </source>
</reference>
<evidence type="ECO:0000256" key="1">
    <source>
        <dbReference type="ARBA" id="ARBA00000077"/>
    </source>
</evidence>
<evidence type="ECO:0000313" key="9">
    <source>
        <dbReference type="EMBL" id="QHT04960.1"/>
    </source>
</evidence>
<dbReference type="InterPro" id="IPR011320">
    <property type="entry name" value="RNase_H1_N"/>
</dbReference>
<dbReference type="EMBL" id="MN739448">
    <property type="protein sequence ID" value="QHT04960.1"/>
    <property type="molecule type" value="Genomic_DNA"/>
</dbReference>
<dbReference type="EC" id="3.1.26.4" evidence="3"/>
<dbReference type="InterPro" id="IPR036397">
    <property type="entry name" value="RNaseH_sf"/>
</dbReference>
<evidence type="ECO:0000256" key="7">
    <source>
        <dbReference type="ARBA" id="ARBA00022801"/>
    </source>
</evidence>
<evidence type="ECO:0000256" key="2">
    <source>
        <dbReference type="ARBA" id="ARBA00005300"/>
    </source>
</evidence>
<dbReference type="InterPro" id="IPR012337">
    <property type="entry name" value="RNaseH-like_sf"/>
</dbReference>
<dbReference type="Gene3D" id="3.30.420.10">
    <property type="entry name" value="Ribonuclease H-like superfamily/Ribonuclease H"/>
    <property type="match status" value="1"/>
</dbReference>